<dbReference type="Proteomes" id="UP000011083">
    <property type="component" value="Unassembled WGS sequence"/>
</dbReference>
<sequence length="135" mass="15197">MARSLDYDALQESFVFLLVLAFFIERSLAVVFELRLWRGPLSNPGVKELVAVAVSYAVCTWAEFDAFATLFNKDSVFLSKALNALLVAGGSKGAMKLMQDVLGVRKDVMENNIDRRKNRVNYEENVNLKVTKTEE</sequence>
<dbReference type="AlphaFoldDB" id="L8GVQ9"/>
<dbReference type="RefSeq" id="XP_004339342.1">
    <property type="nucleotide sequence ID" value="XM_004339294.1"/>
</dbReference>
<evidence type="ECO:0000313" key="2">
    <source>
        <dbReference type="Proteomes" id="UP000011083"/>
    </source>
</evidence>
<accession>L8GVQ9</accession>
<reference evidence="1 2" key="1">
    <citation type="journal article" date="2013" name="Genome Biol.">
        <title>Genome of Acanthamoeba castellanii highlights extensive lateral gene transfer and early evolution of tyrosine kinase signaling.</title>
        <authorList>
            <person name="Clarke M."/>
            <person name="Lohan A.J."/>
            <person name="Liu B."/>
            <person name="Lagkouvardos I."/>
            <person name="Roy S."/>
            <person name="Zafar N."/>
            <person name="Bertelli C."/>
            <person name="Schilde C."/>
            <person name="Kianianmomeni A."/>
            <person name="Burglin T.R."/>
            <person name="Frech C."/>
            <person name="Turcotte B."/>
            <person name="Kopec K.O."/>
            <person name="Synnott J.M."/>
            <person name="Choo C."/>
            <person name="Paponov I."/>
            <person name="Finkler A."/>
            <person name="Soon Heng Tan C."/>
            <person name="Hutchins A.P."/>
            <person name="Weinmeier T."/>
            <person name="Rattei T."/>
            <person name="Chu J.S."/>
            <person name="Gimenez G."/>
            <person name="Irimia M."/>
            <person name="Rigden D.J."/>
            <person name="Fitzpatrick D.A."/>
            <person name="Lorenzo-Morales J."/>
            <person name="Bateman A."/>
            <person name="Chiu C.H."/>
            <person name="Tang P."/>
            <person name="Hegemann P."/>
            <person name="Fromm H."/>
            <person name="Raoult D."/>
            <person name="Greub G."/>
            <person name="Miranda-Saavedra D."/>
            <person name="Chen N."/>
            <person name="Nash P."/>
            <person name="Ginger M.L."/>
            <person name="Horn M."/>
            <person name="Schaap P."/>
            <person name="Caler L."/>
            <person name="Loftus B."/>
        </authorList>
    </citation>
    <scope>NUCLEOTIDE SEQUENCE [LARGE SCALE GENOMIC DNA]</scope>
    <source>
        <strain evidence="1 2">Neff</strain>
    </source>
</reference>
<dbReference type="VEuPathDB" id="AmoebaDB:ACA1_060560"/>
<gene>
    <name evidence="1" type="ORF">ACA1_060560</name>
</gene>
<dbReference type="KEGG" id="acan:ACA1_060560"/>
<keyword evidence="2" id="KW-1185">Reference proteome</keyword>
<name>L8GVQ9_ACACF</name>
<dbReference type="GeneID" id="14918027"/>
<organism evidence="1 2">
    <name type="scientific">Acanthamoeba castellanii (strain ATCC 30010 / Neff)</name>
    <dbReference type="NCBI Taxonomy" id="1257118"/>
    <lineage>
        <taxon>Eukaryota</taxon>
        <taxon>Amoebozoa</taxon>
        <taxon>Discosea</taxon>
        <taxon>Longamoebia</taxon>
        <taxon>Centramoebida</taxon>
        <taxon>Acanthamoebidae</taxon>
        <taxon>Acanthamoeba</taxon>
    </lineage>
</organism>
<dbReference type="EMBL" id="KB007974">
    <property type="protein sequence ID" value="ELR17329.1"/>
    <property type="molecule type" value="Genomic_DNA"/>
</dbReference>
<proteinExistence type="predicted"/>
<protein>
    <submittedName>
        <fullName evidence="1">Membrane protein</fullName>
    </submittedName>
</protein>
<evidence type="ECO:0000313" key="1">
    <source>
        <dbReference type="EMBL" id="ELR17329.1"/>
    </source>
</evidence>